<sequence length="51" mass="5410">MRIHETVEALIPPELAWGAIGNPPLVPGNKMLTFIVSLREIGESATKPGTG</sequence>
<dbReference type="OrthoDB" id="1902587at2759"/>
<evidence type="ECO:0000256" key="1">
    <source>
        <dbReference type="PROSITE-ProRule" id="PRU00277"/>
    </source>
</evidence>
<dbReference type="AlphaFoldDB" id="A0A165X6M2"/>
<proteinExistence type="predicted"/>
<evidence type="ECO:0000313" key="4">
    <source>
        <dbReference type="Proteomes" id="UP000076798"/>
    </source>
</evidence>
<dbReference type="EC" id="5.2.1.8" evidence="1"/>
<dbReference type="Pfam" id="PF00254">
    <property type="entry name" value="FKBP_C"/>
    <property type="match status" value="1"/>
</dbReference>
<reference evidence="3 4" key="1">
    <citation type="journal article" date="2016" name="Mol. Biol. Evol.">
        <title>Comparative Genomics of Early-Diverging Mushroom-Forming Fungi Provides Insights into the Origins of Lignocellulose Decay Capabilities.</title>
        <authorList>
            <person name="Nagy L.G."/>
            <person name="Riley R."/>
            <person name="Tritt A."/>
            <person name="Adam C."/>
            <person name="Daum C."/>
            <person name="Floudas D."/>
            <person name="Sun H."/>
            <person name="Yadav J.S."/>
            <person name="Pangilinan J."/>
            <person name="Larsson K.H."/>
            <person name="Matsuura K."/>
            <person name="Barry K."/>
            <person name="Labutti K."/>
            <person name="Kuo R."/>
            <person name="Ohm R.A."/>
            <person name="Bhattacharya S.S."/>
            <person name="Shirouzu T."/>
            <person name="Yoshinaga Y."/>
            <person name="Martin F.M."/>
            <person name="Grigoriev I.V."/>
            <person name="Hibbett D.S."/>
        </authorList>
    </citation>
    <scope>NUCLEOTIDE SEQUENCE [LARGE SCALE GENOMIC DNA]</scope>
    <source>
        <strain evidence="3 4">HHB10207 ss-3</strain>
    </source>
</reference>
<protein>
    <recommendedName>
        <fullName evidence="1">peptidylprolyl isomerase</fullName>
        <ecNumber evidence="1">5.2.1.8</ecNumber>
    </recommendedName>
</protein>
<dbReference type="GO" id="GO:0003755">
    <property type="term" value="F:peptidyl-prolyl cis-trans isomerase activity"/>
    <property type="evidence" value="ECO:0007669"/>
    <property type="project" value="UniProtKB-KW"/>
</dbReference>
<evidence type="ECO:0000259" key="2">
    <source>
        <dbReference type="PROSITE" id="PS50059"/>
    </source>
</evidence>
<dbReference type="SUPFAM" id="SSF54534">
    <property type="entry name" value="FKBP-like"/>
    <property type="match status" value="1"/>
</dbReference>
<keyword evidence="4" id="KW-1185">Reference proteome</keyword>
<keyword evidence="1" id="KW-0697">Rotamase</keyword>
<dbReference type="InterPro" id="IPR001179">
    <property type="entry name" value="PPIase_FKBP_dom"/>
</dbReference>
<dbReference type="Gene3D" id="3.10.50.40">
    <property type="match status" value="1"/>
</dbReference>
<dbReference type="PROSITE" id="PS50059">
    <property type="entry name" value="FKBP_PPIASE"/>
    <property type="match status" value="1"/>
</dbReference>
<feature type="domain" description="PPIase FKBP-type" evidence="2">
    <location>
        <begin position="1"/>
        <end position="42"/>
    </location>
</feature>
<dbReference type="InterPro" id="IPR046357">
    <property type="entry name" value="PPIase_dom_sf"/>
</dbReference>
<name>A0A165X6M2_9AGAM</name>
<comment type="catalytic activity">
    <reaction evidence="1">
        <text>[protein]-peptidylproline (omega=180) = [protein]-peptidylproline (omega=0)</text>
        <dbReference type="Rhea" id="RHEA:16237"/>
        <dbReference type="Rhea" id="RHEA-COMP:10747"/>
        <dbReference type="Rhea" id="RHEA-COMP:10748"/>
        <dbReference type="ChEBI" id="CHEBI:83833"/>
        <dbReference type="ChEBI" id="CHEBI:83834"/>
        <dbReference type="EC" id="5.2.1.8"/>
    </reaction>
</comment>
<evidence type="ECO:0000313" key="3">
    <source>
        <dbReference type="EMBL" id="KZT31882.1"/>
    </source>
</evidence>
<dbReference type="EMBL" id="KV428434">
    <property type="protein sequence ID" value="KZT31882.1"/>
    <property type="molecule type" value="Genomic_DNA"/>
</dbReference>
<gene>
    <name evidence="3" type="ORF">SISSUDRAFT_1067377</name>
</gene>
<organism evidence="3 4">
    <name type="scientific">Sistotremastrum suecicum HHB10207 ss-3</name>
    <dbReference type="NCBI Taxonomy" id="1314776"/>
    <lineage>
        <taxon>Eukaryota</taxon>
        <taxon>Fungi</taxon>
        <taxon>Dikarya</taxon>
        <taxon>Basidiomycota</taxon>
        <taxon>Agaricomycotina</taxon>
        <taxon>Agaricomycetes</taxon>
        <taxon>Sistotremastrales</taxon>
        <taxon>Sistotremastraceae</taxon>
        <taxon>Sistotremastrum</taxon>
    </lineage>
</organism>
<accession>A0A165X6M2</accession>
<keyword evidence="1" id="KW-0413">Isomerase</keyword>
<dbReference type="Proteomes" id="UP000076798">
    <property type="component" value="Unassembled WGS sequence"/>
</dbReference>